<gene>
    <name evidence="2" type="ORF">kuste4452</name>
</gene>
<accession>Q1Q5D1</accession>
<reference evidence="2" key="1">
    <citation type="journal article" date="2006" name="Nature">
        <title>Deciphering the evolution and metabolism of an anammox bacterium from a community genome.</title>
        <authorList>
            <person name="Strous M."/>
            <person name="Pelletier E."/>
            <person name="Mangenot S."/>
            <person name="Rattei T."/>
            <person name="Lehner A."/>
            <person name="Taylor M.W."/>
            <person name="Horn M."/>
            <person name="Daims H."/>
            <person name="Bartol-Mavel D."/>
            <person name="Wincker P."/>
            <person name="Barbe V."/>
            <person name="Fonknechten N."/>
            <person name="Vallenet D."/>
            <person name="Segurens B."/>
            <person name="Schenowitz-Truong C."/>
            <person name="Medigue C."/>
            <person name="Collingro A."/>
            <person name="Snel B."/>
            <person name="Dutilh B.E."/>
            <person name="OpDenCamp H.J.M."/>
            <person name="vanDerDrift C."/>
            <person name="Cirpus I."/>
            <person name="vanDePas-Schoonen K.T."/>
            <person name="Harhangi H.R."/>
            <person name="vanNiftrik L."/>
            <person name="Schmid M."/>
            <person name="Keltjens J."/>
            <person name="vanDeVossenberg J."/>
            <person name="Kartal B."/>
            <person name="Meier H."/>
            <person name="Frishman D."/>
            <person name="Huynen M.A."/>
            <person name="Mewes H."/>
            <person name="Weissenbach J."/>
            <person name="Jetten M.S.M."/>
            <person name="Wagner M."/>
            <person name="LePaslier D."/>
        </authorList>
    </citation>
    <scope>NUCLEOTIDE SEQUENCE</scope>
</reference>
<sequence>MSKVYNKSSEKIEKARKSECPRCKGFGSTTADWGKDEKCHLCCGAGVVWLSGLGWTRPVGKRMEDSKLY</sequence>
<name>Q1Q5D1_KUEST</name>
<feature type="compositionally biased region" description="Basic and acidic residues" evidence="1">
    <location>
        <begin position="8"/>
        <end position="21"/>
    </location>
</feature>
<dbReference type="SUPFAM" id="SSF57938">
    <property type="entry name" value="DnaJ/Hsp40 cysteine-rich domain"/>
    <property type="match status" value="1"/>
</dbReference>
<organism evidence="2">
    <name type="scientific">Kuenenia stuttgartiensis</name>
    <dbReference type="NCBI Taxonomy" id="174633"/>
    <lineage>
        <taxon>Bacteria</taxon>
        <taxon>Pseudomonadati</taxon>
        <taxon>Planctomycetota</taxon>
        <taxon>Candidatus Brocadiia</taxon>
        <taxon>Candidatus Brocadiales</taxon>
        <taxon>Candidatus Brocadiaceae</taxon>
        <taxon>Candidatus Kuenenia</taxon>
    </lineage>
</organism>
<feature type="region of interest" description="Disordered" evidence="1">
    <location>
        <begin position="1"/>
        <end position="21"/>
    </location>
</feature>
<dbReference type="InterPro" id="IPR036410">
    <property type="entry name" value="HSP_DnaJ_Cys-rich_dom_sf"/>
</dbReference>
<protein>
    <submittedName>
        <fullName evidence="2">Uncharacterized protein</fullName>
    </submittedName>
</protein>
<evidence type="ECO:0000256" key="1">
    <source>
        <dbReference type="SAM" id="MobiDB-lite"/>
    </source>
</evidence>
<dbReference type="EMBL" id="CT573071">
    <property type="protein sequence ID" value="CAJ75214.1"/>
    <property type="molecule type" value="Genomic_DNA"/>
</dbReference>
<reference evidence="2" key="2">
    <citation type="submission" date="2006-01" db="EMBL/GenBank/DDBJ databases">
        <authorList>
            <person name="Genoscope"/>
        </authorList>
    </citation>
    <scope>NUCLEOTIDE SEQUENCE</scope>
</reference>
<dbReference type="AlphaFoldDB" id="Q1Q5D1"/>
<evidence type="ECO:0000313" key="2">
    <source>
        <dbReference type="EMBL" id="CAJ75214.1"/>
    </source>
</evidence>
<dbReference type="RefSeq" id="WP_169704390.1">
    <property type="nucleotide sequence ID" value="NZ_OCTL01000150.1"/>
</dbReference>
<proteinExistence type="predicted"/>